<reference evidence="3 4" key="1">
    <citation type="submission" date="2019-03" db="EMBL/GenBank/DDBJ databases">
        <authorList>
            <person name="Gaulin E."/>
            <person name="Dumas B."/>
        </authorList>
    </citation>
    <scope>NUCLEOTIDE SEQUENCE [LARGE SCALE GENOMIC DNA]</scope>
    <source>
        <strain evidence="3">CBS 568.67</strain>
    </source>
</reference>
<dbReference type="EMBL" id="CAADRA010006311">
    <property type="protein sequence ID" value="VFT94500.1"/>
    <property type="molecule type" value="Genomic_DNA"/>
</dbReference>
<name>A0A485L8H2_9STRA</name>
<accession>A0A485L8H2</accession>
<keyword evidence="4" id="KW-1185">Reference proteome</keyword>
<evidence type="ECO:0000313" key="4">
    <source>
        <dbReference type="Proteomes" id="UP000332933"/>
    </source>
</evidence>
<evidence type="ECO:0000256" key="1">
    <source>
        <dbReference type="SAM" id="MobiDB-lite"/>
    </source>
</evidence>
<gene>
    <name evidence="3" type="primary">Aste57867_17754</name>
    <name evidence="2" type="ORF">As57867_017693</name>
    <name evidence="3" type="ORF">ASTE57867_17754</name>
</gene>
<dbReference type="Proteomes" id="UP000332933">
    <property type="component" value="Unassembled WGS sequence"/>
</dbReference>
<feature type="region of interest" description="Disordered" evidence="1">
    <location>
        <begin position="146"/>
        <end position="171"/>
    </location>
</feature>
<sequence length="171" mass="18600">MMQAASALSPPCIRCRPHLEAMAQKLLLVESENTHLLRQMEVLREKIRRDAAYVTAVQAEMSAHTKELTDDATRMERALGVIMQQEATIKDLLHRVDDIAPSRTCMTPPQPPTALFGTHLQTLLAKGGTSARTSLVKSTLGEDVQGPLSLTIGRPMPRPSASPPPPTAFVA</sequence>
<protein>
    <submittedName>
        <fullName evidence="3">Aste57867_17754 protein</fullName>
    </submittedName>
</protein>
<reference evidence="2" key="2">
    <citation type="submission" date="2019-06" db="EMBL/GenBank/DDBJ databases">
        <title>Genomics analysis of Aphanomyces spp. identifies a new class of oomycete effector associated with host adaptation.</title>
        <authorList>
            <person name="Gaulin E."/>
        </authorList>
    </citation>
    <scope>NUCLEOTIDE SEQUENCE</scope>
    <source>
        <strain evidence="2">CBS 578.67</strain>
    </source>
</reference>
<evidence type="ECO:0000313" key="2">
    <source>
        <dbReference type="EMBL" id="KAF0690891.1"/>
    </source>
</evidence>
<evidence type="ECO:0000313" key="3">
    <source>
        <dbReference type="EMBL" id="VFT94500.1"/>
    </source>
</evidence>
<proteinExistence type="predicted"/>
<dbReference type="EMBL" id="VJMH01006290">
    <property type="protein sequence ID" value="KAF0690891.1"/>
    <property type="molecule type" value="Genomic_DNA"/>
</dbReference>
<dbReference type="AlphaFoldDB" id="A0A485L8H2"/>
<organism evidence="3 4">
    <name type="scientific">Aphanomyces stellatus</name>
    <dbReference type="NCBI Taxonomy" id="120398"/>
    <lineage>
        <taxon>Eukaryota</taxon>
        <taxon>Sar</taxon>
        <taxon>Stramenopiles</taxon>
        <taxon>Oomycota</taxon>
        <taxon>Saprolegniomycetes</taxon>
        <taxon>Saprolegniales</taxon>
        <taxon>Verrucalvaceae</taxon>
        <taxon>Aphanomyces</taxon>
    </lineage>
</organism>
<feature type="compositionally biased region" description="Pro residues" evidence="1">
    <location>
        <begin position="156"/>
        <end position="171"/>
    </location>
</feature>